<feature type="domain" description="PucR C-terminal helix-turn-helix" evidence="2">
    <location>
        <begin position="476"/>
        <end position="533"/>
    </location>
</feature>
<keyword evidence="4" id="KW-1185">Reference proteome</keyword>
<evidence type="ECO:0000259" key="2">
    <source>
        <dbReference type="Pfam" id="PF13556"/>
    </source>
</evidence>
<dbReference type="Pfam" id="PF13556">
    <property type="entry name" value="HTH_30"/>
    <property type="match status" value="1"/>
</dbReference>
<dbReference type="PANTHER" id="PTHR33744">
    <property type="entry name" value="CARBOHYDRATE DIACID REGULATOR"/>
    <property type="match status" value="1"/>
</dbReference>
<evidence type="ECO:0000313" key="3">
    <source>
        <dbReference type="EMBL" id="QUH29251.1"/>
    </source>
</evidence>
<feature type="domain" description="Purine catabolism PurC-like" evidence="1">
    <location>
        <begin position="7"/>
        <end position="139"/>
    </location>
</feature>
<proteinExistence type="predicted"/>
<protein>
    <submittedName>
        <fullName evidence="3">PucR family transcriptional regulator ligand-binding domain-containing protein</fullName>
    </submittedName>
</protein>
<dbReference type="KEGG" id="vgu:HYG85_10060"/>
<evidence type="ECO:0000259" key="1">
    <source>
        <dbReference type="Pfam" id="PF07905"/>
    </source>
</evidence>
<dbReference type="Gene3D" id="1.10.10.2840">
    <property type="entry name" value="PucR C-terminal helix-turn-helix domain"/>
    <property type="match status" value="1"/>
</dbReference>
<dbReference type="InterPro" id="IPR051448">
    <property type="entry name" value="CdaR-like_regulators"/>
</dbReference>
<dbReference type="AlphaFoldDB" id="A0A8J8MA85"/>
<dbReference type="InterPro" id="IPR042070">
    <property type="entry name" value="PucR_C-HTH_sf"/>
</dbReference>
<sequence>MSLSIADLLNLPSLSNAEVVAGKKGLYKNVDSISVLEYPDPIALQDELFKNSKFYGSEIVITGFVYIKDDVDAQCKVIRRLHEMGEVGLILYYVGIFLPCIDKKVIELADELGFSIICMPKNRMDLRYSEVIYEVVEAILKEKKVDIHLVSEMLERISLLPVHQRSMDTVLRMLSDRMTCSLYLTDYDFVSMNMANWPRISNVKLTDIGKYYGNDYTRIPKEPDSVFINRDICICSHSIKSEKTSCLYLIIVKEDGILSEEICRQAAEVVQLFINIWSQGHGNIGTEELIRAILNDEPMKMRRLAEIFHIDVRAIQHLLIVKQDKSITNNGQLNKINQYLKEKTKTVIEKFFEVSLVGNYNDCFVIFLGKAKVKNSCEMITECLLYELEDFEEKIILVSNFALENTREVRSAYIMCSNYLQQARCIYPNKCSITLQELQFAKKCQDVIDKGEDSIKETLHLLSPIEKSGKEQRKELYTTLEIFMLDSGLNVSKTAEKLFLHKNTIKYRIKKLNEKFNFHIDKMPESYDLYKAVALRRLLKNKSKLS</sequence>
<accession>A0A8J8MA85</accession>
<dbReference type="PANTHER" id="PTHR33744:SF16">
    <property type="entry name" value="CARBOHYDRATE DIACID REGULATOR"/>
    <property type="match status" value="1"/>
</dbReference>
<dbReference type="EMBL" id="CP058561">
    <property type="protein sequence ID" value="QUH29251.1"/>
    <property type="molecule type" value="Genomic_DNA"/>
</dbReference>
<dbReference type="Pfam" id="PF07905">
    <property type="entry name" value="PucR"/>
    <property type="match status" value="1"/>
</dbReference>
<organism evidence="3 4">
    <name type="scientific">Vallitalea guaymasensis</name>
    <dbReference type="NCBI Taxonomy" id="1185412"/>
    <lineage>
        <taxon>Bacteria</taxon>
        <taxon>Bacillati</taxon>
        <taxon>Bacillota</taxon>
        <taxon>Clostridia</taxon>
        <taxon>Lachnospirales</taxon>
        <taxon>Vallitaleaceae</taxon>
        <taxon>Vallitalea</taxon>
    </lineage>
</organism>
<name>A0A8J8MA85_9FIRM</name>
<dbReference type="Proteomes" id="UP000677305">
    <property type="component" value="Chromosome"/>
</dbReference>
<evidence type="ECO:0000313" key="4">
    <source>
        <dbReference type="Proteomes" id="UP000677305"/>
    </source>
</evidence>
<reference evidence="3 4" key="1">
    <citation type="submission" date="2020-07" db="EMBL/GenBank/DDBJ databases">
        <title>Vallitalea guaymasensis genome.</title>
        <authorList>
            <person name="Postec A."/>
        </authorList>
    </citation>
    <scope>NUCLEOTIDE SEQUENCE [LARGE SCALE GENOMIC DNA]</scope>
    <source>
        <strain evidence="3 4">Ra1766G1</strain>
    </source>
</reference>
<dbReference type="RefSeq" id="WP_212693366.1">
    <property type="nucleotide sequence ID" value="NZ_CP058561.1"/>
</dbReference>
<dbReference type="InterPro" id="IPR012914">
    <property type="entry name" value="PucR_dom"/>
</dbReference>
<dbReference type="InterPro" id="IPR025736">
    <property type="entry name" value="PucR_C-HTH_dom"/>
</dbReference>
<gene>
    <name evidence="3" type="ORF">HYG85_10060</name>
</gene>